<accession>A0AA39R5P9</accession>
<comment type="caution">
    <text evidence="2">The sequence shown here is derived from an EMBL/GenBank/DDBJ whole genome shotgun (WGS) entry which is preliminary data.</text>
</comment>
<dbReference type="Proteomes" id="UP001166286">
    <property type="component" value="Unassembled WGS sequence"/>
</dbReference>
<protein>
    <submittedName>
        <fullName evidence="2">Uncharacterized protein</fullName>
    </submittedName>
</protein>
<sequence>MANSVGSSDPSTKVDNESTTGQANANEWGNAPAGPVDAFGFPLDSNQKTVDTAAGALAAKELPAQEPYAEAPPAVAPADLPELKLRGNCVILMTDPEGNLDTIGRLWNSGSPACLIQLNRLTENRETSLSLCAHFPRFRYATEEQFQRRIWFQFYGDAFENFESDFVITKVNGYKELPDVLTYHISVVCALGKDLHKLQWTYKPEKVVTKAKDDPYDFLIPESSYEAQLFRDLVEGETPKTLTLYFLADPATLHALNAIRDRLEYEMIVKPSVEYRNKNGKIVRQRSYKTAKAA</sequence>
<evidence type="ECO:0000256" key="1">
    <source>
        <dbReference type="SAM" id="MobiDB-lite"/>
    </source>
</evidence>
<organism evidence="2 3">
    <name type="scientific">Cladonia borealis</name>
    <dbReference type="NCBI Taxonomy" id="184061"/>
    <lineage>
        <taxon>Eukaryota</taxon>
        <taxon>Fungi</taxon>
        <taxon>Dikarya</taxon>
        <taxon>Ascomycota</taxon>
        <taxon>Pezizomycotina</taxon>
        <taxon>Lecanoromycetes</taxon>
        <taxon>OSLEUM clade</taxon>
        <taxon>Lecanoromycetidae</taxon>
        <taxon>Lecanorales</taxon>
        <taxon>Lecanorineae</taxon>
        <taxon>Cladoniaceae</taxon>
        <taxon>Cladonia</taxon>
    </lineage>
</organism>
<evidence type="ECO:0000313" key="2">
    <source>
        <dbReference type="EMBL" id="KAK0514239.1"/>
    </source>
</evidence>
<feature type="region of interest" description="Disordered" evidence="1">
    <location>
        <begin position="1"/>
        <end position="45"/>
    </location>
</feature>
<keyword evidence="3" id="KW-1185">Reference proteome</keyword>
<name>A0AA39R5P9_9LECA</name>
<dbReference type="EMBL" id="JAFEKC020000005">
    <property type="protein sequence ID" value="KAK0514239.1"/>
    <property type="molecule type" value="Genomic_DNA"/>
</dbReference>
<gene>
    <name evidence="2" type="ORF">JMJ35_002856</name>
</gene>
<dbReference type="AlphaFoldDB" id="A0AA39R5P9"/>
<feature type="compositionally biased region" description="Polar residues" evidence="1">
    <location>
        <begin position="1"/>
        <end position="27"/>
    </location>
</feature>
<reference evidence="2" key="1">
    <citation type="submission" date="2023-03" db="EMBL/GenBank/DDBJ databases">
        <title>Complete genome of Cladonia borealis.</title>
        <authorList>
            <person name="Park H."/>
        </authorList>
    </citation>
    <scope>NUCLEOTIDE SEQUENCE</scope>
    <source>
        <strain evidence="2">ANT050790</strain>
    </source>
</reference>
<proteinExistence type="predicted"/>
<evidence type="ECO:0000313" key="3">
    <source>
        <dbReference type="Proteomes" id="UP001166286"/>
    </source>
</evidence>